<dbReference type="InterPro" id="IPR055712">
    <property type="entry name" value="DUF7288"/>
</dbReference>
<keyword evidence="1" id="KW-0812">Transmembrane</keyword>
<dbReference type="Pfam" id="PF23959">
    <property type="entry name" value="DUF7288"/>
    <property type="match status" value="1"/>
</dbReference>
<sequence>MARTITLGGDDRGQAHTLEAFVAAILLVAGLTFALQATAVTPLSASTSNQHIENQQRATATDLLETSAANGDLREAVLYWDPGNESRDSGFAGTREGLTYHTGGGPPNAFGEALDRAFLESRIAFNVHVTYHVGDHAYGEKPFRSQRMVYMGSPSDNAVTATRTVTVSNDTTLTAPGFEDRRLSDVEPDPPVTDGFYAPGVGDGPTYNYLEVRIVVWRM</sequence>
<dbReference type="Proteomes" id="UP001596442">
    <property type="component" value="Unassembled WGS sequence"/>
</dbReference>
<name>A0ABD5S891_9EURY</name>
<keyword evidence="1" id="KW-1133">Transmembrane helix</keyword>
<keyword evidence="1" id="KW-0472">Membrane</keyword>
<keyword evidence="3" id="KW-1185">Reference proteome</keyword>
<dbReference type="EMBL" id="JBHSWW010000029">
    <property type="protein sequence ID" value="MFC6752598.1"/>
    <property type="molecule type" value="Genomic_DNA"/>
</dbReference>
<reference evidence="2 3" key="1">
    <citation type="journal article" date="2019" name="Int. J. Syst. Evol. Microbiol.">
        <title>The Global Catalogue of Microorganisms (GCM) 10K type strain sequencing project: providing services to taxonomists for standard genome sequencing and annotation.</title>
        <authorList>
            <consortium name="The Broad Institute Genomics Platform"/>
            <consortium name="The Broad Institute Genome Sequencing Center for Infectious Disease"/>
            <person name="Wu L."/>
            <person name="Ma J."/>
        </authorList>
    </citation>
    <scope>NUCLEOTIDE SEQUENCE [LARGE SCALE GENOMIC DNA]</scope>
    <source>
        <strain evidence="2 3">CGMCC 1.3239</strain>
    </source>
</reference>
<evidence type="ECO:0000313" key="3">
    <source>
        <dbReference type="Proteomes" id="UP001596442"/>
    </source>
</evidence>
<feature type="transmembrane region" description="Helical" evidence="1">
    <location>
        <begin position="20"/>
        <end position="40"/>
    </location>
</feature>
<dbReference type="RefSeq" id="WP_379779439.1">
    <property type="nucleotide sequence ID" value="NZ_JBHSWW010000029.1"/>
</dbReference>
<comment type="caution">
    <text evidence="2">The sequence shown here is derived from an EMBL/GenBank/DDBJ whole genome shotgun (WGS) entry which is preliminary data.</text>
</comment>
<accession>A0ABD5S891</accession>
<organism evidence="2 3">
    <name type="scientific">Halorubrum tibetense</name>
    <dbReference type="NCBI Taxonomy" id="175631"/>
    <lineage>
        <taxon>Archaea</taxon>
        <taxon>Methanobacteriati</taxon>
        <taxon>Methanobacteriota</taxon>
        <taxon>Stenosarchaea group</taxon>
        <taxon>Halobacteria</taxon>
        <taxon>Halobacteriales</taxon>
        <taxon>Haloferacaceae</taxon>
        <taxon>Halorubrum</taxon>
    </lineage>
</organism>
<dbReference type="AlphaFoldDB" id="A0ABD5S891"/>
<proteinExistence type="predicted"/>
<evidence type="ECO:0000313" key="2">
    <source>
        <dbReference type="EMBL" id="MFC6752598.1"/>
    </source>
</evidence>
<protein>
    <recommendedName>
        <fullName evidence="4">Flagellin</fullName>
    </recommendedName>
</protein>
<evidence type="ECO:0000256" key="1">
    <source>
        <dbReference type="SAM" id="Phobius"/>
    </source>
</evidence>
<evidence type="ECO:0008006" key="4">
    <source>
        <dbReference type="Google" id="ProtNLM"/>
    </source>
</evidence>
<gene>
    <name evidence="2" type="ORF">ACFQEU_03820</name>
</gene>